<evidence type="ECO:0000256" key="1">
    <source>
        <dbReference type="SAM" id="SignalP"/>
    </source>
</evidence>
<keyword evidence="3" id="KW-1185">Reference proteome</keyword>
<evidence type="ECO:0000313" key="3">
    <source>
        <dbReference type="Proteomes" id="UP000475862"/>
    </source>
</evidence>
<name>A0A6G0T5G2_APHGL</name>
<evidence type="ECO:0000313" key="2">
    <source>
        <dbReference type="EMBL" id="KAE9526484.1"/>
    </source>
</evidence>
<gene>
    <name evidence="2" type="ORF">AGLY_013132</name>
</gene>
<feature type="signal peptide" evidence="1">
    <location>
        <begin position="1"/>
        <end position="26"/>
    </location>
</feature>
<protein>
    <submittedName>
        <fullName evidence="2">Uncharacterized protein</fullName>
    </submittedName>
</protein>
<feature type="non-terminal residue" evidence="2">
    <location>
        <position position="1"/>
    </location>
</feature>
<dbReference type="OrthoDB" id="415359at2759"/>
<dbReference type="Proteomes" id="UP000475862">
    <property type="component" value="Unassembled WGS sequence"/>
</dbReference>
<feature type="chain" id="PRO_5026188036" evidence="1">
    <location>
        <begin position="27"/>
        <end position="240"/>
    </location>
</feature>
<keyword evidence="1" id="KW-0732">Signal</keyword>
<comment type="caution">
    <text evidence="2">The sequence shown here is derived from an EMBL/GenBank/DDBJ whole genome shotgun (WGS) entry which is preliminary data.</text>
</comment>
<proteinExistence type="predicted"/>
<accession>A0A6G0T5G2</accession>
<reference evidence="2 3" key="1">
    <citation type="submission" date="2019-08" db="EMBL/GenBank/DDBJ databases">
        <title>The genome of the soybean aphid Biotype 1, its phylome, world population structure and adaptation to the North American continent.</title>
        <authorList>
            <person name="Giordano R."/>
            <person name="Donthu R.K."/>
            <person name="Hernandez A.G."/>
            <person name="Wright C.L."/>
            <person name="Zimin A.V."/>
        </authorList>
    </citation>
    <scope>NUCLEOTIDE SEQUENCE [LARGE SCALE GENOMIC DNA]</scope>
    <source>
        <tissue evidence="2">Whole aphids</tissue>
    </source>
</reference>
<sequence length="240" mass="27679">SINYLDLEFRLLFVLFLFLVSNSISGSDDSNTSGLEPLLLIFQTLLQIFPNSDPPKDTDSIINPFTHFKTSSAHLENIILILFVTFEDDEQLLICISHKIITNIKYPFSSKVKLRRFKVSADIMRILWVDFICDPRCIVKLSSISYKDILEMFLPNRRIQSINPLHFFYCFHNPFSIPSALFLFQSINNVWSSKCFNAKALISSSVLCNLSKFSTHDILDCLGITIFNMKNSIQRRSRMS</sequence>
<organism evidence="2 3">
    <name type="scientific">Aphis glycines</name>
    <name type="common">Soybean aphid</name>
    <dbReference type="NCBI Taxonomy" id="307491"/>
    <lineage>
        <taxon>Eukaryota</taxon>
        <taxon>Metazoa</taxon>
        <taxon>Ecdysozoa</taxon>
        <taxon>Arthropoda</taxon>
        <taxon>Hexapoda</taxon>
        <taxon>Insecta</taxon>
        <taxon>Pterygota</taxon>
        <taxon>Neoptera</taxon>
        <taxon>Paraneoptera</taxon>
        <taxon>Hemiptera</taxon>
        <taxon>Sternorrhyncha</taxon>
        <taxon>Aphidomorpha</taxon>
        <taxon>Aphidoidea</taxon>
        <taxon>Aphididae</taxon>
        <taxon>Aphidini</taxon>
        <taxon>Aphis</taxon>
        <taxon>Aphis</taxon>
    </lineage>
</organism>
<dbReference type="EMBL" id="VYZN01000054">
    <property type="protein sequence ID" value="KAE9526484.1"/>
    <property type="molecule type" value="Genomic_DNA"/>
</dbReference>
<dbReference type="AlphaFoldDB" id="A0A6G0T5G2"/>